<keyword evidence="3" id="KW-0804">Transcription</keyword>
<dbReference type="SUPFAM" id="SSF46689">
    <property type="entry name" value="Homeodomain-like"/>
    <property type="match status" value="1"/>
</dbReference>
<gene>
    <name evidence="6" type="ORF">GCM10017559_02910</name>
</gene>
<evidence type="ECO:0000256" key="1">
    <source>
        <dbReference type="ARBA" id="ARBA00023015"/>
    </source>
</evidence>
<dbReference type="Pfam" id="PF00440">
    <property type="entry name" value="TetR_N"/>
    <property type="match status" value="1"/>
</dbReference>
<feature type="domain" description="HTH tetR-type" evidence="5">
    <location>
        <begin position="7"/>
        <end position="67"/>
    </location>
</feature>
<keyword evidence="7" id="KW-1185">Reference proteome</keyword>
<accession>A0ABP6K6J5</accession>
<sequence>MPRQTTGEIDSEIVDRAASLFSRHGFGRTSLQQVADAVGYTKAGLLHHFPSKQAIYDAVVAVVTQQLSNLADSVEALPVGYARDLTVVTSMVNLATDWPGVSEFANSLVHDGHDLGAELAQGGLALLGAFGVDLENPDDERLIRIVSTCTGLTMTTLQASRAGLTREWRELVITVSMDTLGHSARPSG</sequence>
<dbReference type="Gene3D" id="1.10.357.10">
    <property type="entry name" value="Tetracycline Repressor, domain 2"/>
    <property type="match status" value="1"/>
</dbReference>
<dbReference type="PANTHER" id="PTHR30055">
    <property type="entry name" value="HTH-TYPE TRANSCRIPTIONAL REGULATOR RUTR"/>
    <property type="match status" value="1"/>
</dbReference>
<evidence type="ECO:0000313" key="6">
    <source>
        <dbReference type="EMBL" id="GAA2986661.1"/>
    </source>
</evidence>
<dbReference type="InterPro" id="IPR001647">
    <property type="entry name" value="HTH_TetR"/>
</dbReference>
<keyword evidence="2 4" id="KW-0238">DNA-binding</keyword>
<organism evidence="6 7">
    <name type="scientific">Streptosporangium longisporum</name>
    <dbReference type="NCBI Taxonomy" id="46187"/>
    <lineage>
        <taxon>Bacteria</taxon>
        <taxon>Bacillati</taxon>
        <taxon>Actinomycetota</taxon>
        <taxon>Actinomycetes</taxon>
        <taxon>Streptosporangiales</taxon>
        <taxon>Streptosporangiaceae</taxon>
        <taxon>Streptosporangium</taxon>
    </lineage>
</organism>
<reference evidence="7" key="1">
    <citation type="journal article" date="2019" name="Int. J. Syst. Evol. Microbiol.">
        <title>The Global Catalogue of Microorganisms (GCM) 10K type strain sequencing project: providing services to taxonomists for standard genome sequencing and annotation.</title>
        <authorList>
            <consortium name="The Broad Institute Genomics Platform"/>
            <consortium name="The Broad Institute Genome Sequencing Center for Infectious Disease"/>
            <person name="Wu L."/>
            <person name="Ma J."/>
        </authorList>
    </citation>
    <scope>NUCLEOTIDE SEQUENCE [LARGE SCALE GENOMIC DNA]</scope>
    <source>
        <strain evidence="7">JCM 3106</strain>
    </source>
</reference>
<evidence type="ECO:0000256" key="2">
    <source>
        <dbReference type="ARBA" id="ARBA00023125"/>
    </source>
</evidence>
<comment type="caution">
    <text evidence="6">The sequence shown here is derived from an EMBL/GenBank/DDBJ whole genome shotgun (WGS) entry which is preliminary data.</text>
</comment>
<dbReference type="InterPro" id="IPR050109">
    <property type="entry name" value="HTH-type_TetR-like_transc_reg"/>
</dbReference>
<protein>
    <recommendedName>
        <fullName evidence="5">HTH tetR-type domain-containing protein</fullName>
    </recommendedName>
</protein>
<evidence type="ECO:0000259" key="5">
    <source>
        <dbReference type="PROSITE" id="PS50977"/>
    </source>
</evidence>
<dbReference type="EMBL" id="BAAAWD010000002">
    <property type="protein sequence ID" value="GAA2986661.1"/>
    <property type="molecule type" value="Genomic_DNA"/>
</dbReference>
<proteinExistence type="predicted"/>
<evidence type="ECO:0000256" key="3">
    <source>
        <dbReference type="ARBA" id="ARBA00023163"/>
    </source>
</evidence>
<feature type="DNA-binding region" description="H-T-H motif" evidence="4">
    <location>
        <begin position="30"/>
        <end position="49"/>
    </location>
</feature>
<dbReference type="RefSeq" id="WP_344887117.1">
    <property type="nucleotide sequence ID" value="NZ_BAAAWD010000002.1"/>
</dbReference>
<keyword evidence="1" id="KW-0805">Transcription regulation</keyword>
<evidence type="ECO:0000313" key="7">
    <source>
        <dbReference type="Proteomes" id="UP001499930"/>
    </source>
</evidence>
<dbReference type="InterPro" id="IPR009057">
    <property type="entry name" value="Homeodomain-like_sf"/>
</dbReference>
<dbReference type="PROSITE" id="PS50977">
    <property type="entry name" value="HTH_TETR_2"/>
    <property type="match status" value="1"/>
</dbReference>
<dbReference type="PRINTS" id="PR00455">
    <property type="entry name" value="HTHTETR"/>
</dbReference>
<name>A0ABP6K6J5_9ACTN</name>
<dbReference type="PANTHER" id="PTHR30055:SF234">
    <property type="entry name" value="HTH-TYPE TRANSCRIPTIONAL REGULATOR BETI"/>
    <property type="match status" value="1"/>
</dbReference>
<evidence type="ECO:0000256" key="4">
    <source>
        <dbReference type="PROSITE-ProRule" id="PRU00335"/>
    </source>
</evidence>
<dbReference type="Proteomes" id="UP001499930">
    <property type="component" value="Unassembled WGS sequence"/>
</dbReference>